<dbReference type="AlphaFoldDB" id="A0A7U4RQE0"/>
<reference evidence="1 2" key="1">
    <citation type="submission" date="2015-04" db="EMBL/GenBank/DDBJ databases">
        <title>Complete genome sequence of Sulfurovum lithotrophicum ATCC BAA-797T.</title>
        <authorList>
            <person name="Ahn J."/>
            <person name="Park G."/>
            <person name="Jeon W."/>
            <person name="Jang Y."/>
            <person name="Jang M."/>
            <person name="Lee H."/>
            <person name="Lee H."/>
        </authorList>
    </citation>
    <scope>NUCLEOTIDE SEQUENCE [LARGE SCALE GENOMIC DNA]</scope>
    <source>
        <strain evidence="2">ATCC BAA-797 / 42BKT</strain>
    </source>
</reference>
<protein>
    <submittedName>
        <fullName evidence="1">Uncharacterized protein</fullName>
    </submittedName>
</protein>
<dbReference type="OrthoDB" id="5372983at2"/>
<evidence type="ECO:0000313" key="2">
    <source>
        <dbReference type="Proteomes" id="UP000034444"/>
    </source>
</evidence>
<sequence length="137" mass="15485">MKKLLLIPGLVVLSLNADLSVKQIGNMVIKIHEKRQGTDLTTLEKTKEPFVVRQKEEKETVYIPPAIVKVEAKMSLHAIMNDKAFINDAWKSVGDKILGYTVEYIGKRGVVLKNGNQIKKLFLHENKNDFIKIAEGE</sequence>
<organism evidence="1 2">
    <name type="scientific">Sulfurovum lithotrophicum</name>
    <dbReference type="NCBI Taxonomy" id="206403"/>
    <lineage>
        <taxon>Bacteria</taxon>
        <taxon>Pseudomonadati</taxon>
        <taxon>Campylobacterota</taxon>
        <taxon>Epsilonproteobacteria</taxon>
        <taxon>Campylobacterales</taxon>
        <taxon>Sulfurovaceae</taxon>
        <taxon>Sulfurovum</taxon>
    </lineage>
</organism>
<dbReference type="RefSeq" id="WP_046550669.1">
    <property type="nucleotide sequence ID" value="NZ_CP011308.1"/>
</dbReference>
<accession>A0A7U4RQE0</accession>
<proteinExistence type="predicted"/>
<dbReference type="EMBL" id="CP011308">
    <property type="protein sequence ID" value="AKF24576.1"/>
    <property type="molecule type" value="Genomic_DNA"/>
</dbReference>
<keyword evidence="2" id="KW-1185">Reference proteome</keyword>
<reference evidence="2" key="2">
    <citation type="journal article" date="2017" name="Stand. Genomic Sci.">
        <title>Complete genome sequence of the sulfur-oxidizing chemolithoautotrophic Sulfurovum lithotrophicum 42BKTT.</title>
        <authorList>
            <person name="Jeon W."/>
            <person name="Priscilla L."/>
            <person name="Park G."/>
            <person name="Lee H."/>
            <person name="Lee N."/>
            <person name="Lee D."/>
            <person name="Kwon H."/>
            <person name="Ahn I."/>
            <person name="Lee C."/>
            <person name="Lee H."/>
            <person name="Ahn J."/>
        </authorList>
    </citation>
    <scope>NUCLEOTIDE SEQUENCE [LARGE SCALE GENOMIC DNA]</scope>
    <source>
        <strain evidence="2">ATCC BAA-797 / 42BKT</strain>
    </source>
</reference>
<name>A0A7U4RQE0_9BACT</name>
<evidence type="ECO:0000313" key="1">
    <source>
        <dbReference type="EMBL" id="AKF24576.1"/>
    </source>
</evidence>
<gene>
    <name evidence="1" type="ORF">YH65_03580</name>
</gene>
<dbReference type="KEGG" id="slh:YH65_03580"/>
<dbReference type="Proteomes" id="UP000034444">
    <property type="component" value="Chromosome"/>
</dbReference>